<dbReference type="AlphaFoldDB" id="E9P858"/>
<dbReference type="KEGG" id="cel:CELE_C08H9.18"/>
<proteinExistence type="predicted"/>
<dbReference type="Proteomes" id="UP000001940">
    <property type="component" value="Chromosome II"/>
</dbReference>
<dbReference type="Bgee" id="WBGene00206395">
    <property type="expression patterns" value="Expressed in adult organism and 1 other cell type or tissue"/>
</dbReference>
<evidence type="ECO:0000313" key="4">
    <source>
        <dbReference type="WormBase" id="C08H9.18"/>
    </source>
</evidence>
<accession>E9P858</accession>
<name>E9P858_CAEEL</name>
<dbReference type="InParanoid" id="E9P858"/>
<dbReference type="AGR" id="WB:WBGene00206395"/>
<keyword evidence="3" id="KW-1185">Reference proteome</keyword>
<organism evidence="2 3">
    <name type="scientific">Caenorhabditis elegans</name>
    <dbReference type="NCBI Taxonomy" id="6239"/>
    <lineage>
        <taxon>Eukaryota</taxon>
        <taxon>Metazoa</taxon>
        <taxon>Ecdysozoa</taxon>
        <taxon>Nematoda</taxon>
        <taxon>Chromadorea</taxon>
        <taxon>Rhabditida</taxon>
        <taxon>Rhabditina</taxon>
        <taxon>Rhabditomorpha</taxon>
        <taxon>Rhabditoidea</taxon>
        <taxon>Rhabditidae</taxon>
        <taxon>Peloderinae</taxon>
        <taxon>Caenorhabditis</taxon>
    </lineage>
</organism>
<feature type="region of interest" description="Disordered" evidence="1">
    <location>
        <begin position="1"/>
        <end position="24"/>
    </location>
</feature>
<dbReference type="CTD" id="13186624"/>
<dbReference type="GeneID" id="13186624"/>
<gene>
    <name evidence="2 4" type="ORF">C08H9.18</name>
    <name evidence="2" type="ORF">CELE_C08H9.18</name>
</gene>
<dbReference type="WormBase" id="C08H9.18">
    <property type="protein sequence ID" value="CE45713"/>
    <property type="gene ID" value="WBGene00206395"/>
</dbReference>
<sequence length="24" mass="2612">MNPVALTLSTNRKSKIQNQPLNSG</sequence>
<evidence type="ECO:0000313" key="2">
    <source>
        <dbReference type="EMBL" id="CBZ01776.1"/>
    </source>
</evidence>
<dbReference type="RefSeq" id="NP_001379529.1">
    <property type="nucleotide sequence ID" value="NM_001393169.1"/>
</dbReference>
<dbReference type="EMBL" id="BX284602">
    <property type="protein sequence ID" value="CBZ01776.1"/>
    <property type="molecule type" value="Genomic_DNA"/>
</dbReference>
<dbReference type="PaxDb" id="6239-C08H9.18"/>
<protein>
    <submittedName>
        <fullName evidence="2">Uncharacterized protein</fullName>
    </submittedName>
</protein>
<reference evidence="2 3" key="1">
    <citation type="journal article" date="1998" name="Science">
        <title>Genome sequence of the nematode C. elegans: a platform for investigating biology.</title>
        <authorList>
            <consortium name="The C. elegans sequencing consortium"/>
            <person name="Sulson J.E."/>
            <person name="Waterston R."/>
        </authorList>
    </citation>
    <scope>NUCLEOTIDE SEQUENCE [LARGE SCALE GENOMIC DNA]</scope>
    <source>
        <strain evidence="2 3">Bristol N2</strain>
    </source>
</reference>
<dbReference type="HOGENOM" id="CLU_3421476_0_0_1"/>
<evidence type="ECO:0000313" key="3">
    <source>
        <dbReference type="Proteomes" id="UP000001940"/>
    </source>
</evidence>
<feature type="compositionally biased region" description="Polar residues" evidence="1">
    <location>
        <begin position="7"/>
        <end position="24"/>
    </location>
</feature>
<evidence type="ECO:0000256" key="1">
    <source>
        <dbReference type="SAM" id="MobiDB-lite"/>
    </source>
</evidence>